<keyword evidence="3" id="KW-0285">Flavoprotein</keyword>
<reference evidence="6" key="1">
    <citation type="journal article" date="2014" name="Front. Microbiol.">
        <title>High frequency of phylogenetically diverse reductive dehalogenase-homologous genes in deep subseafloor sedimentary metagenomes.</title>
        <authorList>
            <person name="Kawai M."/>
            <person name="Futagami T."/>
            <person name="Toyoda A."/>
            <person name="Takaki Y."/>
            <person name="Nishi S."/>
            <person name="Hori S."/>
            <person name="Arai W."/>
            <person name="Tsubouchi T."/>
            <person name="Morono Y."/>
            <person name="Uchiyama I."/>
            <person name="Ito T."/>
            <person name="Fujiyama A."/>
            <person name="Inagaki F."/>
            <person name="Takami H."/>
        </authorList>
    </citation>
    <scope>NUCLEOTIDE SEQUENCE</scope>
    <source>
        <strain evidence="6">Expedition CK06-06</strain>
    </source>
</reference>
<evidence type="ECO:0000256" key="3">
    <source>
        <dbReference type="ARBA" id="ARBA00022630"/>
    </source>
</evidence>
<keyword evidence="4" id="KW-0274">FAD</keyword>
<evidence type="ECO:0000256" key="2">
    <source>
        <dbReference type="ARBA" id="ARBA00009347"/>
    </source>
</evidence>
<dbReference type="FunFam" id="1.20.140.10:FF:000004">
    <property type="entry name" value="Acyl-CoA dehydrogenase FadE25"/>
    <property type="match status" value="1"/>
</dbReference>
<dbReference type="EMBL" id="BARS01022511">
    <property type="protein sequence ID" value="GAG01083.1"/>
    <property type="molecule type" value="Genomic_DNA"/>
</dbReference>
<evidence type="ECO:0000313" key="6">
    <source>
        <dbReference type="EMBL" id="GAG01083.1"/>
    </source>
</evidence>
<organism evidence="6">
    <name type="scientific">marine sediment metagenome</name>
    <dbReference type="NCBI Taxonomy" id="412755"/>
    <lineage>
        <taxon>unclassified sequences</taxon>
        <taxon>metagenomes</taxon>
        <taxon>ecological metagenomes</taxon>
    </lineage>
</organism>
<accession>X0UL53</accession>
<gene>
    <name evidence="6" type="ORF">S01H1_35984</name>
</gene>
<proteinExistence type="inferred from homology"/>
<dbReference type="Gene3D" id="1.20.140.10">
    <property type="entry name" value="Butyryl-CoA Dehydrogenase, subunit A, domain 3"/>
    <property type="match status" value="1"/>
</dbReference>
<evidence type="ECO:0000256" key="4">
    <source>
        <dbReference type="ARBA" id="ARBA00022827"/>
    </source>
</evidence>
<evidence type="ECO:0000256" key="1">
    <source>
        <dbReference type="ARBA" id="ARBA00001974"/>
    </source>
</evidence>
<evidence type="ECO:0000259" key="5">
    <source>
        <dbReference type="Pfam" id="PF00441"/>
    </source>
</evidence>
<comment type="cofactor">
    <cofactor evidence="1">
        <name>FAD</name>
        <dbReference type="ChEBI" id="CHEBI:57692"/>
    </cofactor>
</comment>
<comment type="caution">
    <text evidence="6">The sequence shown here is derived from an EMBL/GenBank/DDBJ whole genome shotgun (WGS) entry which is preliminary data.</text>
</comment>
<dbReference type="SUPFAM" id="SSF47203">
    <property type="entry name" value="Acyl-CoA dehydrogenase C-terminal domain-like"/>
    <property type="match status" value="1"/>
</dbReference>
<feature type="domain" description="Acyl-CoA dehydrogenase/oxidase C-terminal" evidence="5">
    <location>
        <begin position="6"/>
        <end position="145"/>
    </location>
</feature>
<protein>
    <recommendedName>
        <fullName evidence="5">Acyl-CoA dehydrogenase/oxidase C-terminal domain-containing protein</fullName>
    </recommendedName>
</protein>
<dbReference type="PANTHER" id="PTHR43884:SF12">
    <property type="entry name" value="ISOVALERYL-COA DEHYDROGENASE, MITOCHONDRIAL-RELATED"/>
    <property type="match status" value="1"/>
</dbReference>
<dbReference type="InterPro" id="IPR009075">
    <property type="entry name" value="AcylCo_DH/oxidase_C"/>
</dbReference>
<dbReference type="InterPro" id="IPR036250">
    <property type="entry name" value="AcylCo_DH-like_C"/>
</dbReference>
<dbReference type="GO" id="GO:0003995">
    <property type="term" value="F:acyl-CoA dehydrogenase activity"/>
    <property type="evidence" value="ECO:0007669"/>
    <property type="project" value="TreeGrafter"/>
</dbReference>
<dbReference type="PANTHER" id="PTHR43884">
    <property type="entry name" value="ACYL-COA DEHYDROGENASE"/>
    <property type="match status" value="1"/>
</dbReference>
<dbReference type="AlphaFoldDB" id="X0UL53"/>
<feature type="non-terminal residue" evidence="6">
    <location>
        <position position="1"/>
    </location>
</feature>
<comment type="similarity">
    <text evidence="2">Belongs to the acyl-CoA dehydrogenase family.</text>
</comment>
<dbReference type="Pfam" id="PF00441">
    <property type="entry name" value="Acyl-CoA_dh_1"/>
    <property type="match status" value="1"/>
</dbReference>
<sequence>GLNSPFLNESRIEIAAQGVGIAQGALDRAVDYAKERMLFGRPLAELQAVSHKLADMAIKVEAARLLTHKAAWLVDQGKPDPMASSIAKTYAARAGVEVTDEAAQIFGGYYFLDDYDIENFYRHAKIIEIYEGTKEVQKNNIARCLLRR</sequence>
<name>X0UL53_9ZZZZ</name>